<dbReference type="CDD" id="cd19941">
    <property type="entry name" value="TIL"/>
    <property type="match status" value="1"/>
</dbReference>
<proteinExistence type="predicted"/>
<evidence type="ECO:0000259" key="2">
    <source>
        <dbReference type="Pfam" id="PF01826"/>
    </source>
</evidence>
<organism evidence="3 4">
    <name type="scientific">Romanomermis culicivorax</name>
    <name type="common">Nematode worm</name>
    <dbReference type="NCBI Taxonomy" id="13658"/>
    <lineage>
        <taxon>Eukaryota</taxon>
        <taxon>Metazoa</taxon>
        <taxon>Ecdysozoa</taxon>
        <taxon>Nematoda</taxon>
        <taxon>Enoplea</taxon>
        <taxon>Dorylaimia</taxon>
        <taxon>Mermithida</taxon>
        <taxon>Mermithoidea</taxon>
        <taxon>Mermithidae</taxon>
        <taxon>Romanomermis</taxon>
    </lineage>
</organism>
<feature type="domain" description="TIL" evidence="2">
    <location>
        <begin position="16"/>
        <end position="75"/>
    </location>
</feature>
<dbReference type="InterPro" id="IPR002919">
    <property type="entry name" value="TIL_dom"/>
</dbReference>
<keyword evidence="1" id="KW-0722">Serine protease inhibitor</keyword>
<name>A0A915JFN7_ROMCU</name>
<dbReference type="GO" id="GO:0004867">
    <property type="term" value="F:serine-type endopeptidase inhibitor activity"/>
    <property type="evidence" value="ECO:0007669"/>
    <property type="project" value="UniProtKB-KW"/>
</dbReference>
<keyword evidence="3" id="KW-1185">Reference proteome</keyword>
<protein>
    <submittedName>
        <fullName evidence="4">TIL domain-containing protein</fullName>
    </submittedName>
</protein>
<sequence>MKFSITEFFKEGASECPAGQILNPCGKGCQTTCAEVIANQVRPFCPQDCSRPACVCLERNHAMNQNGQCVTYDKC</sequence>
<evidence type="ECO:0000256" key="1">
    <source>
        <dbReference type="ARBA" id="ARBA00022900"/>
    </source>
</evidence>
<dbReference type="Pfam" id="PF01826">
    <property type="entry name" value="TIL"/>
    <property type="match status" value="1"/>
</dbReference>
<dbReference type="AlphaFoldDB" id="A0A915JFN7"/>
<dbReference type="InterPro" id="IPR036084">
    <property type="entry name" value="Ser_inhib-like_sf"/>
</dbReference>
<reference evidence="4" key="1">
    <citation type="submission" date="2022-11" db="UniProtKB">
        <authorList>
            <consortium name="WormBaseParasite"/>
        </authorList>
    </citation>
    <scope>IDENTIFICATION</scope>
</reference>
<keyword evidence="1" id="KW-0646">Protease inhibitor</keyword>
<evidence type="ECO:0000313" key="3">
    <source>
        <dbReference type="Proteomes" id="UP000887565"/>
    </source>
</evidence>
<dbReference type="Proteomes" id="UP000887565">
    <property type="component" value="Unplaced"/>
</dbReference>
<accession>A0A915JFN7</accession>
<evidence type="ECO:0000313" key="4">
    <source>
        <dbReference type="WBParaSite" id="nRc.2.0.1.t24999-RA"/>
    </source>
</evidence>
<dbReference type="Gene3D" id="2.10.25.10">
    <property type="entry name" value="Laminin"/>
    <property type="match status" value="1"/>
</dbReference>
<dbReference type="SUPFAM" id="SSF57567">
    <property type="entry name" value="Serine protease inhibitors"/>
    <property type="match status" value="1"/>
</dbReference>
<dbReference type="WBParaSite" id="nRc.2.0.1.t24999-RA">
    <property type="protein sequence ID" value="nRc.2.0.1.t24999-RA"/>
    <property type="gene ID" value="nRc.2.0.1.g24999"/>
</dbReference>